<sequence length="194" mass="22701">MTQVDRCVIIILCKHIFDLTGVKSLNIDKNKLRYIIAAFLLSLLILMGGQQLFSKFVAYRPLLKTFSQKEYIDQVNIKKQTGSVILEIYLKDVDNLQETYEDIYNTAFGLLKGRPFAVKILNKPDKNLENIYNREVQFIVYEGIKTGEFIKMRSHLDQLEAKYKIDISVFLDAENLYLKIKNDRSVFYKIIKRS</sequence>
<organism evidence="2 3">
    <name type="scientific">Thermosediminibacter oceani (strain ATCC BAA-1034 / DSM 16646 / JW/IW-1228P)</name>
    <dbReference type="NCBI Taxonomy" id="555079"/>
    <lineage>
        <taxon>Bacteria</taxon>
        <taxon>Bacillati</taxon>
        <taxon>Bacillota</taxon>
        <taxon>Clostridia</taxon>
        <taxon>Thermosediminibacterales</taxon>
        <taxon>Thermosediminibacteraceae</taxon>
        <taxon>Thermosediminibacter</taxon>
    </lineage>
</organism>
<keyword evidence="3" id="KW-1185">Reference proteome</keyword>
<dbReference type="eggNOG" id="ENOG5031G0S">
    <property type="taxonomic scope" value="Bacteria"/>
</dbReference>
<protein>
    <submittedName>
        <fullName evidence="2">Uncharacterized protein</fullName>
    </submittedName>
</protein>
<name>D9S3K0_THEOJ</name>
<dbReference type="Proteomes" id="UP000000272">
    <property type="component" value="Chromosome"/>
</dbReference>
<reference evidence="2 3" key="1">
    <citation type="journal article" date="2010" name="Stand. Genomic Sci.">
        <title>Complete genome sequence of Thermosediminibacter oceani type strain (JW/IW-1228P).</title>
        <authorList>
            <person name="Pitluck S."/>
            <person name="Yasawong M."/>
            <person name="Munk C."/>
            <person name="Nolan M."/>
            <person name="Lapidus A."/>
            <person name="Lucas S."/>
            <person name="Glavina Del Rio T."/>
            <person name="Tice H."/>
            <person name="Cheng J.F."/>
            <person name="Bruce D."/>
            <person name="Detter C."/>
            <person name="Tapia R."/>
            <person name="Han C."/>
            <person name="Goodwin L."/>
            <person name="Liolios K."/>
            <person name="Ivanova N."/>
            <person name="Mavromatis K."/>
            <person name="Mikhailova N."/>
            <person name="Pati A."/>
            <person name="Chen A."/>
            <person name="Palaniappan K."/>
            <person name="Land M."/>
            <person name="Hauser L."/>
            <person name="Chang Y.J."/>
            <person name="Jeffries C.D."/>
            <person name="Rohde M."/>
            <person name="Spring S."/>
            <person name="Sikorski J."/>
            <person name="Goker M."/>
            <person name="Woyke T."/>
            <person name="Bristow J."/>
            <person name="Eisen J.A."/>
            <person name="Markowitz V."/>
            <person name="Hugenholtz P."/>
            <person name="Kyrpides N.C."/>
            <person name="Klenk H.P."/>
        </authorList>
    </citation>
    <scope>NUCLEOTIDE SEQUENCE [LARGE SCALE GENOMIC DNA]</scope>
    <source>
        <strain evidence="3">ATCC BAA-1034 / DSM 16646 / JW/IW-1228P</strain>
    </source>
</reference>
<evidence type="ECO:0000256" key="1">
    <source>
        <dbReference type="SAM" id="Phobius"/>
    </source>
</evidence>
<evidence type="ECO:0000313" key="2">
    <source>
        <dbReference type="EMBL" id="ADL07977.1"/>
    </source>
</evidence>
<dbReference type="STRING" id="555079.Toce_1220"/>
<feature type="transmembrane region" description="Helical" evidence="1">
    <location>
        <begin position="32"/>
        <end position="53"/>
    </location>
</feature>
<proteinExistence type="predicted"/>
<keyword evidence="1" id="KW-0812">Transmembrane</keyword>
<accession>D9S3K0</accession>
<dbReference type="AlphaFoldDB" id="D9S3K0"/>
<dbReference type="HOGENOM" id="CLU_1401878_0_0_9"/>
<gene>
    <name evidence="2" type="ordered locus">Toce_1220</name>
</gene>
<dbReference type="KEGG" id="toc:Toce_1220"/>
<keyword evidence="1" id="KW-0472">Membrane</keyword>
<keyword evidence="1" id="KW-1133">Transmembrane helix</keyword>
<evidence type="ECO:0000313" key="3">
    <source>
        <dbReference type="Proteomes" id="UP000000272"/>
    </source>
</evidence>
<dbReference type="EMBL" id="CP002131">
    <property type="protein sequence ID" value="ADL07977.1"/>
    <property type="molecule type" value="Genomic_DNA"/>
</dbReference>